<dbReference type="PROSITE" id="PS51065">
    <property type="entry name" value="NHR"/>
    <property type="match status" value="2"/>
</dbReference>
<dbReference type="InterPro" id="IPR037962">
    <property type="entry name" value="Neuralized"/>
</dbReference>
<keyword evidence="3 5" id="KW-0863">Zinc-finger</keyword>
<dbReference type="GO" id="GO:0061630">
    <property type="term" value="F:ubiquitin protein ligase activity"/>
    <property type="evidence" value="ECO:0007669"/>
    <property type="project" value="TreeGrafter"/>
</dbReference>
<dbReference type="Gene3D" id="3.30.40.10">
    <property type="entry name" value="Zinc/RING finger domain, C3HC4 (zinc finger)"/>
    <property type="match status" value="2"/>
</dbReference>
<evidence type="ECO:0000256" key="5">
    <source>
        <dbReference type="PROSITE-ProRule" id="PRU00175"/>
    </source>
</evidence>
<evidence type="ECO:0000256" key="3">
    <source>
        <dbReference type="ARBA" id="ARBA00022771"/>
    </source>
</evidence>
<keyword evidence="2" id="KW-0677">Repeat</keyword>
<feature type="domain" description="RING-type" evidence="6">
    <location>
        <begin position="254"/>
        <end position="292"/>
    </location>
</feature>
<dbReference type="GO" id="GO:0008270">
    <property type="term" value="F:zinc ion binding"/>
    <property type="evidence" value="ECO:0007669"/>
    <property type="project" value="UniProtKB-KW"/>
</dbReference>
<feature type="domain" description="NHR" evidence="7">
    <location>
        <begin position="45"/>
        <end position="201"/>
    </location>
</feature>
<comment type="caution">
    <text evidence="8">The sequence shown here is derived from an EMBL/GenBank/DDBJ whole genome shotgun (WGS) entry which is preliminary data.</text>
</comment>
<dbReference type="FunFam" id="2.60.120.920:FF:000005">
    <property type="entry name" value="Putative E3 ubiquitin-protein ligase NEURL1B"/>
    <property type="match status" value="2"/>
</dbReference>
<dbReference type="Pfam" id="PF13920">
    <property type="entry name" value="zf-C3HC4_3"/>
    <property type="match status" value="2"/>
</dbReference>
<reference evidence="8 9" key="1">
    <citation type="journal article" date="2018" name="G3 (Bethesda)">
        <title>A High-Quality Reference Genome for the Invasive Mosquitofish Gambusia affinis Using a Chicago Library.</title>
        <authorList>
            <person name="Hoffberg S.L."/>
            <person name="Troendle N.J."/>
            <person name="Glenn T.C."/>
            <person name="Mahmud O."/>
            <person name="Louha S."/>
            <person name="Chalopin D."/>
            <person name="Bennetzen J.L."/>
            <person name="Mauricio R."/>
        </authorList>
    </citation>
    <scope>NUCLEOTIDE SEQUENCE [LARGE SCALE GENOMIC DNA]</scope>
    <source>
        <strain evidence="8">NE01/NJP1002.9</strain>
        <tissue evidence="8">Muscle</tissue>
    </source>
</reference>
<dbReference type="PROSITE" id="PS50089">
    <property type="entry name" value="ZF_RING_2"/>
    <property type="match status" value="2"/>
</dbReference>
<proteinExistence type="predicted"/>
<dbReference type="InterPro" id="IPR001841">
    <property type="entry name" value="Znf_RING"/>
</dbReference>
<keyword evidence="1" id="KW-0479">Metal-binding</keyword>
<dbReference type="SMART" id="SM00588">
    <property type="entry name" value="NEUZ"/>
    <property type="match status" value="2"/>
</dbReference>
<dbReference type="STRING" id="33528.ENSGAFP00000015127"/>
<dbReference type="InterPro" id="IPR006573">
    <property type="entry name" value="NHR_dom"/>
</dbReference>
<keyword evidence="4" id="KW-0862">Zinc</keyword>
<evidence type="ECO:0000256" key="1">
    <source>
        <dbReference type="ARBA" id="ARBA00022723"/>
    </source>
</evidence>
<keyword evidence="9" id="KW-1185">Reference proteome</keyword>
<dbReference type="PANTHER" id="PTHR12429:SF36">
    <property type="entry name" value="E3 UBIQUITIN-PROTEIN LIGASE NEURL3"/>
    <property type="match status" value="1"/>
</dbReference>
<dbReference type="Proteomes" id="UP000250572">
    <property type="component" value="Unassembled WGS sequence"/>
</dbReference>
<dbReference type="InterPro" id="IPR013083">
    <property type="entry name" value="Znf_RING/FYVE/PHD"/>
</dbReference>
<evidence type="ECO:0000313" key="8">
    <source>
        <dbReference type="EMBL" id="PWA19553.1"/>
    </source>
</evidence>
<dbReference type="InterPro" id="IPR043136">
    <property type="entry name" value="B30.2/SPRY_sf"/>
</dbReference>
<dbReference type="Pfam" id="PF07177">
    <property type="entry name" value="Neuralized"/>
    <property type="match status" value="2"/>
</dbReference>
<dbReference type="SMART" id="SM00184">
    <property type="entry name" value="RING"/>
    <property type="match status" value="2"/>
</dbReference>
<dbReference type="Gene3D" id="2.60.120.920">
    <property type="match status" value="2"/>
</dbReference>
<evidence type="ECO:0000259" key="7">
    <source>
        <dbReference type="PROSITE" id="PS51065"/>
    </source>
</evidence>
<accession>A0A315V849</accession>
<evidence type="ECO:0000259" key="6">
    <source>
        <dbReference type="PROSITE" id="PS50089"/>
    </source>
</evidence>
<evidence type="ECO:0000313" key="9">
    <source>
        <dbReference type="Proteomes" id="UP000250572"/>
    </source>
</evidence>
<dbReference type="EMBL" id="NHOQ01002094">
    <property type="protein sequence ID" value="PWA19553.1"/>
    <property type="molecule type" value="Genomic_DNA"/>
</dbReference>
<dbReference type="SUPFAM" id="SSF57850">
    <property type="entry name" value="RING/U-box"/>
    <property type="match status" value="2"/>
</dbReference>
<evidence type="ECO:0008006" key="10">
    <source>
        <dbReference type="Google" id="ProtNLM"/>
    </source>
</evidence>
<dbReference type="AlphaFoldDB" id="A0A315V849"/>
<dbReference type="GO" id="GO:0005769">
    <property type="term" value="C:early endosome"/>
    <property type="evidence" value="ECO:0007669"/>
    <property type="project" value="TreeGrafter"/>
</dbReference>
<sequence length="667" mass="73609">MHGLQQVALQTSTVHVFEAKVCNLTAVSSGDPKMTRKCGSSCLGPLAFHPGAVGDMICLSEGGRRAERVEDTFKGGVVFTSRPVKTHERIRVLVEKCVPHWQGAIRVGFTNVPPLARSLPLPPLSMPDLTQTSGHWAIAVPDSYCQEGSVLEFWVTCGGNIYVKFQNSGKQRLVVNVDVRMPLWAMIDVYGQTCSVFLLGSKIKGFLSKKTSCPVPEPPIRRPSTFSLENTALSENSDDGMSCLNMEIPADNHCVVCMVRQTDISLPCGHRCLCNCCTPRVLVQFGTCPLCRLEISTPPVMWSKSFFLAERLPARVVIGNVSLWIRETLINVSQHLYTVFGFCSDPNMTHSCDLQCLGSLTFHPNTVGDMICLSEGGRRAQRAEDTFKGGVVFTSRPVKTHERIRVLVEKRVPHWQGAIRVGFTNVPPSARSLPLPPFSMPDLTQTSGHWAIPVHDSYCQEGSVLVFWVSDDGSIYYKNNNGNKQKLPKEVDVRKPLWAMIDVYGQTCSVFLLGNCNTPTFCLTNSLMFLFFADKAFSICSEKKDLLFKRTSCPLIRRPSSLKPDSTTQSGKSDDCISFRSMEIPAGKDGEILKCFNFNVSPLLADDRCVVCMTREADTTLPCGHRCLCLGCTSRVLVQFGTCPLCRVKIDTGVTFEGSMISKTGHS</sequence>
<feature type="domain" description="NHR" evidence="7">
    <location>
        <begin position="359"/>
        <end position="515"/>
    </location>
</feature>
<dbReference type="GO" id="GO:0070086">
    <property type="term" value="P:ubiquitin-dependent endocytosis"/>
    <property type="evidence" value="ECO:0007669"/>
    <property type="project" value="TreeGrafter"/>
</dbReference>
<name>A0A315V849_GAMAF</name>
<protein>
    <recommendedName>
        <fullName evidence="10">RING-type domain-containing protein</fullName>
    </recommendedName>
</protein>
<evidence type="ECO:0000256" key="2">
    <source>
        <dbReference type="ARBA" id="ARBA00022737"/>
    </source>
</evidence>
<feature type="domain" description="RING-type" evidence="6">
    <location>
        <begin position="609"/>
        <end position="647"/>
    </location>
</feature>
<dbReference type="PANTHER" id="PTHR12429">
    <property type="entry name" value="NEURALIZED"/>
    <property type="match status" value="1"/>
</dbReference>
<organism evidence="8 9">
    <name type="scientific">Gambusia affinis</name>
    <name type="common">Western mosquitofish</name>
    <name type="synonym">Heterandria affinis</name>
    <dbReference type="NCBI Taxonomy" id="33528"/>
    <lineage>
        <taxon>Eukaryota</taxon>
        <taxon>Metazoa</taxon>
        <taxon>Chordata</taxon>
        <taxon>Craniata</taxon>
        <taxon>Vertebrata</taxon>
        <taxon>Euteleostomi</taxon>
        <taxon>Actinopterygii</taxon>
        <taxon>Neopterygii</taxon>
        <taxon>Teleostei</taxon>
        <taxon>Neoteleostei</taxon>
        <taxon>Acanthomorphata</taxon>
        <taxon>Ovalentaria</taxon>
        <taxon>Atherinomorphae</taxon>
        <taxon>Cyprinodontiformes</taxon>
        <taxon>Poeciliidae</taxon>
        <taxon>Poeciliinae</taxon>
        <taxon>Gambusia</taxon>
    </lineage>
</organism>
<evidence type="ECO:0000256" key="4">
    <source>
        <dbReference type="ARBA" id="ARBA00022833"/>
    </source>
</evidence>
<gene>
    <name evidence="8" type="ORF">CCH79_00006876</name>
</gene>